<dbReference type="Proteomes" id="UP000265618">
    <property type="component" value="Unassembled WGS sequence"/>
</dbReference>
<name>A0A9K3D5V2_9EUKA</name>
<proteinExistence type="predicted"/>
<keyword evidence="3" id="KW-1185">Reference proteome</keyword>
<keyword evidence="1" id="KW-0472">Membrane</keyword>
<dbReference type="EMBL" id="BDIP01005289">
    <property type="protein sequence ID" value="GIQ89664.1"/>
    <property type="molecule type" value="Genomic_DNA"/>
</dbReference>
<feature type="transmembrane region" description="Helical" evidence="1">
    <location>
        <begin position="41"/>
        <end position="65"/>
    </location>
</feature>
<dbReference type="AlphaFoldDB" id="A0A9K3D5V2"/>
<comment type="caution">
    <text evidence="2">The sequence shown here is derived from an EMBL/GenBank/DDBJ whole genome shotgun (WGS) entry which is preliminary data.</text>
</comment>
<feature type="transmembrane region" description="Helical" evidence="1">
    <location>
        <begin position="85"/>
        <end position="111"/>
    </location>
</feature>
<keyword evidence="1" id="KW-1133">Transmembrane helix</keyword>
<evidence type="ECO:0000256" key="1">
    <source>
        <dbReference type="SAM" id="Phobius"/>
    </source>
</evidence>
<sequence length="122" mass="13970">MGIVDMAPEVLFFSVFWTLLVKAELLSRMDVSRTAIRRSTVYVWVGIVTETLGALLFIYIGVWVYEWHPEWFENNTGVGRAGDTFSSVFLFEGIFNAVSLLCVCIVTWRVFTNTRTSDLLFI</sequence>
<evidence type="ECO:0000313" key="2">
    <source>
        <dbReference type="EMBL" id="GIQ89664.1"/>
    </source>
</evidence>
<protein>
    <submittedName>
        <fullName evidence="2">Uncharacterized protein</fullName>
    </submittedName>
</protein>
<reference evidence="2 3" key="1">
    <citation type="journal article" date="2018" name="PLoS ONE">
        <title>The draft genome of Kipferlia bialata reveals reductive genome evolution in fornicate parasites.</title>
        <authorList>
            <person name="Tanifuji G."/>
            <person name="Takabayashi S."/>
            <person name="Kume K."/>
            <person name="Takagi M."/>
            <person name="Nakayama T."/>
            <person name="Kamikawa R."/>
            <person name="Inagaki Y."/>
            <person name="Hashimoto T."/>
        </authorList>
    </citation>
    <scope>NUCLEOTIDE SEQUENCE [LARGE SCALE GENOMIC DNA]</scope>
    <source>
        <strain evidence="2">NY0173</strain>
    </source>
</reference>
<accession>A0A9K3D5V2</accession>
<feature type="transmembrane region" description="Helical" evidence="1">
    <location>
        <begin position="6"/>
        <end position="21"/>
    </location>
</feature>
<gene>
    <name evidence="2" type="ORF">KIPB_012195</name>
</gene>
<evidence type="ECO:0000313" key="3">
    <source>
        <dbReference type="Proteomes" id="UP000265618"/>
    </source>
</evidence>
<keyword evidence="1" id="KW-0812">Transmembrane</keyword>
<organism evidence="2 3">
    <name type="scientific">Kipferlia bialata</name>
    <dbReference type="NCBI Taxonomy" id="797122"/>
    <lineage>
        <taxon>Eukaryota</taxon>
        <taxon>Metamonada</taxon>
        <taxon>Carpediemonas-like organisms</taxon>
        <taxon>Kipferlia</taxon>
    </lineage>
</organism>